<dbReference type="EMBL" id="CP040915">
    <property type="protein sequence ID" value="QDC24171.1"/>
    <property type="molecule type" value="Genomic_DNA"/>
</dbReference>
<reference evidence="1 2" key="1">
    <citation type="submission" date="2019-05" db="EMBL/GenBank/DDBJ databases">
        <title>Georgenia *** sp. nov., and Georgenia *** sp. nov., isolated from the intestinal contents of plateau pika (Ochotona curzoniae) in the Qinghai-Tibet plateau of China.</title>
        <authorList>
            <person name="Tian Z."/>
        </authorList>
    </citation>
    <scope>NUCLEOTIDE SEQUENCE [LARGE SCALE GENOMIC DNA]</scope>
    <source>
        <strain evidence="1 2">Z443</strain>
    </source>
</reference>
<dbReference type="RefSeq" id="WP_139927615.1">
    <property type="nucleotide sequence ID" value="NZ_CP040915.1"/>
</dbReference>
<dbReference type="AlphaFoldDB" id="A0A5B8C3W5"/>
<gene>
    <name evidence="1" type="ORF">FE374_05595</name>
</gene>
<proteinExistence type="predicted"/>
<protein>
    <submittedName>
        <fullName evidence="1">Uncharacterized protein</fullName>
    </submittedName>
</protein>
<organism evidence="1 2">
    <name type="scientific">Georgenia yuyongxinii</name>
    <dbReference type="NCBI Taxonomy" id="2589797"/>
    <lineage>
        <taxon>Bacteria</taxon>
        <taxon>Bacillati</taxon>
        <taxon>Actinomycetota</taxon>
        <taxon>Actinomycetes</taxon>
        <taxon>Micrococcales</taxon>
        <taxon>Bogoriellaceae</taxon>
        <taxon>Georgenia</taxon>
    </lineage>
</organism>
<accession>A0A5B8C3W5</accession>
<evidence type="ECO:0000313" key="2">
    <source>
        <dbReference type="Proteomes" id="UP000314616"/>
    </source>
</evidence>
<name>A0A5B8C3W5_9MICO</name>
<dbReference type="Proteomes" id="UP000314616">
    <property type="component" value="Chromosome"/>
</dbReference>
<sequence length="61" mass="6234">MTRLLGEEGAGVLDRTRADILARAGAAVRGAAAPYLDALAGLHTIDGTCLRELATELGDLA</sequence>
<evidence type="ECO:0000313" key="1">
    <source>
        <dbReference type="EMBL" id="QDC24171.1"/>
    </source>
</evidence>
<dbReference type="KEGG" id="gyu:FE374_05595"/>